<proteinExistence type="predicted"/>
<keyword evidence="1" id="KW-0645">Protease</keyword>
<name>A0ABQ9GR13_9NEOP</name>
<comment type="caution">
    <text evidence="2">The sequence shown here is derived from an EMBL/GenBank/DDBJ whole genome shotgun (WGS) entry which is preliminary data.</text>
</comment>
<reference evidence="2 3" key="1">
    <citation type="submission" date="2023-02" db="EMBL/GenBank/DDBJ databases">
        <title>LHISI_Scaffold_Assembly.</title>
        <authorList>
            <person name="Stuart O.P."/>
            <person name="Cleave R."/>
            <person name="Magrath M.J.L."/>
            <person name="Mikheyev A.S."/>
        </authorList>
    </citation>
    <scope>NUCLEOTIDE SEQUENCE [LARGE SCALE GENOMIC DNA]</scope>
    <source>
        <strain evidence="2">Daus_M_001</strain>
        <tissue evidence="2">Leg muscle</tissue>
    </source>
</reference>
<evidence type="ECO:0000256" key="1">
    <source>
        <dbReference type="ARBA" id="ARBA00022438"/>
    </source>
</evidence>
<gene>
    <name evidence="2" type="ORF">PR048_025309</name>
</gene>
<evidence type="ECO:0000313" key="3">
    <source>
        <dbReference type="Proteomes" id="UP001159363"/>
    </source>
</evidence>
<keyword evidence="1" id="KW-0378">Hydrolase</keyword>
<organism evidence="2 3">
    <name type="scientific">Dryococelus australis</name>
    <dbReference type="NCBI Taxonomy" id="614101"/>
    <lineage>
        <taxon>Eukaryota</taxon>
        <taxon>Metazoa</taxon>
        <taxon>Ecdysozoa</taxon>
        <taxon>Arthropoda</taxon>
        <taxon>Hexapoda</taxon>
        <taxon>Insecta</taxon>
        <taxon>Pterygota</taxon>
        <taxon>Neoptera</taxon>
        <taxon>Polyneoptera</taxon>
        <taxon>Phasmatodea</taxon>
        <taxon>Verophasmatodea</taxon>
        <taxon>Anareolatae</taxon>
        <taxon>Phasmatidae</taxon>
        <taxon>Eurycanthinae</taxon>
        <taxon>Dryococelus</taxon>
    </lineage>
</organism>
<keyword evidence="1" id="KW-0031">Aminopeptidase</keyword>
<dbReference type="Gene3D" id="2.60.40.1910">
    <property type="match status" value="1"/>
</dbReference>
<keyword evidence="3" id="KW-1185">Reference proteome</keyword>
<dbReference type="InterPro" id="IPR050344">
    <property type="entry name" value="Peptidase_M1_aminopeptidases"/>
</dbReference>
<sequence>MIPFKLFDNYFLPSPNSLSPPGVAKIVLPALEIWCCSASQTVMDTWTRQMGFPLITVTRSGSYVNATQKRFLLTGDVSNSSDTSEPDSPYGYKWYVPLSYYTNQCTDDVYHVWMNMTDGRLADDTVFEL</sequence>
<protein>
    <submittedName>
        <fullName evidence="2">Uncharacterized protein</fullName>
    </submittedName>
</protein>
<evidence type="ECO:0000313" key="2">
    <source>
        <dbReference type="EMBL" id="KAJ8874460.1"/>
    </source>
</evidence>
<dbReference type="PANTHER" id="PTHR11533:SF276">
    <property type="entry name" value="GLUTAMYL AMINOPEPTIDASE"/>
    <property type="match status" value="1"/>
</dbReference>
<dbReference type="Proteomes" id="UP001159363">
    <property type="component" value="Chromosome 9"/>
</dbReference>
<dbReference type="PANTHER" id="PTHR11533">
    <property type="entry name" value="PROTEASE M1 ZINC METALLOPROTEASE"/>
    <property type="match status" value="1"/>
</dbReference>
<dbReference type="EMBL" id="JARBHB010000010">
    <property type="protein sequence ID" value="KAJ8874460.1"/>
    <property type="molecule type" value="Genomic_DNA"/>
</dbReference>
<accession>A0ABQ9GR13</accession>